<sequence length="760" mass="83547">MSTTKIRPKEALEYHSNKPAGKIEVNSTKSVSSQHDLALAYSPGVAEPCKAIEENPEDVYKYTAKGNLVGVISNGTAVLGLGDIGPEASKPVMEGKGVLFKKFAGIDVFDIEINEKDPDKFIEIVKSLEPTFGGINLEDIKAPESFKIEQTLREKMNIPIMHDDQHGTAIISSAALLNALEVVNKKIEDLTIVVSGAGAAAIACTDLYVALGAKKENILMADSKGILNAKRKGLDEIKSRYATDKDIDTLDQAMKGADMFLGLSIADVVTPAMLKSMANDPIVFALANPNPEIAYDLAIKTRKDVLMATGRSDHPNQVNNVLGFPYIFRGALDVRSTAINEEMKLAAVKAIAELAKEQVPDIVLKAYGKASIRFGSEYLIPKPMDPRLITTISPAVAKAAMDTGVARIQIKDWKKYEDELLERVGLDQRLISRFVYRARRNPKKVVFAEADHVNILKAAQMTLDTGIGTPILMGKQNIIKALIEEHELEAIKDCDIIDPYEHMDKVEKFAKEYTQMRQRKGMTMHLAKKAMLSRTYFGMMMVEKGDADVLISGLSNDYPKTVLPALQIVGMEEGVNRVAGMYIMNTPKGNFFFADTTVNMNPSAEELVEIIGLTHRAVRFFDYEPKIAGLSFSNFGSTKGQTPEKMAKAVKLAKERWPDLIIDGELQANVALNRSLRDEMYPFNDLKGHNVNTLIFPDLQSGNIAYKTLMEIGGAEVIGPILMGMKKSVQVLQLGSSVKEIYNMVAIAVVDAGVEKRDRL</sequence>
<dbReference type="SUPFAM" id="SSF51735">
    <property type="entry name" value="NAD(P)-binding Rossmann-fold domains"/>
    <property type="match status" value="1"/>
</dbReference>
<dbReference type="GO" id="GO:0016616">
    <property type="term" value="F:oxidoreductase activity, acting on the CH-OH group of donors, NAD or NADP as acceptor"/>
    <property type="evidence" value="ECO:0007669"/>
    <property type="project" value="InterPro"/>
</dbReference>
<evidence type="ECO:0000313" key="14">
    <source>
        <dbReference type="Proteomes" id="UP000198393"/>
    </source>
</evidence>
<feature type="binding site" evidence="9">
    <location>
        <position position="138"/>
    </location>
    <ligand>
        <name>a divalent metal cation</name>
        <dbReference type="ChEBI" id="CHEBI:60240"/>
    </ligand>
</feature>
<evidence type="ECO:0000256" key="7">
    <source>
        <dbReference type="ARBA" id="ARBA00023268"/>
    </source>
</evidence>
<dbReference type="GO" id="GO:0004470">
    <property type="term" value="F:malic enzyme activity"/>
    <property type="evidence" value="ECO:0007669"/>
    <property type="project" value="InterPro"/>
</dbReference>
<organism evidence="13 14">
    <name type="scientific">Ekhidna lutea</name>
    <dbReference type="NCBI Taxonomy" id="447679"/>
    <lineage>
        <taxon>Bacteria</taxon>
        <taxon>Pseudomonadati</taxon>
        <taxon>Bacteroidota</taxon>
        <taxon>Cytophagia</taxon>
        <taxon>Cytophagales</taxon>
        <taxon>Reichenbachiellaceae</taxon>
        <taxon>Ekhidna</taxon>
    </lineage>
</organism>
<evidence type="ECO:0000256" key="6">
    <source>
        <dbReference type="ARBA" id="ARBA00023002"/>
    </source>
</evidence>
<evidence type="ECO:0000259" key="11">
    <source>
        <dbReference type="SMART" id="SM00919"/>
    </source>
</evidence>
<dbReference type="PANTHER" id="PTHR43237">
    <property type="entry name" value="NADP-DEPENDENT MALIC ENZYME"/>
    <property type="match status" value="1"/>
</dbReference>
<feature type="domain" description="Malic enzyme N-terminal" evidence="12">
    <location>
        <begin position="20"/>
        <end position="153"/>
    </location>
</feature>
<keyword evidence="14" id="KW-1185">Reference proteome</keyword>
<evidence type="ECO:0000256" key="9">
    <source>
        <dbReference type="PIRSR" id="PIRSR036684-2"/>
    </source>
</evidence>
<dbReference type="InterPro" id="IPR051674">
    <property type="entry name" value="Malate_Decarboxylase"/>
</dbReference>
<dbReference type="Gene3D" id="3.40.50.10750">
    <property type="entry name" value="Isocitrate/Isopropylmalate dehydrogenase-like"/>
    <property type="match status" value="1"/>
</dbReference>
<keyword evidence="10" id="KW-0521">NADP</keyword>
<evidence type="ECO:0000313" key="13">
    <source>
        <dbReference type="EMBL" id="SNS97517.1"/>
    </source>
</evidence>
<gene>
    <name evidence="13" type="ORF">SAMN05421640_1850</name>
</gene>
<dbReference type="GO" id="GO:0046872">
    <property type="term" value="F:metal ion binding"/>
    <property type="evidence" value="ECO:0007669"/>
    <property type="project" value="UniProtKB-KW"/>
</dbReference>
<dbReference type="InterPro" id="IPR012302">
    <property type="entry name" value="Malic_NAD-bd"/>
</dbReference>
<dbReference type="Gene3D" id="3.40.50.10380">
    <property type="entry name" value="Malic enzyme, N-terminal domain"/>
    <property type="match status" value="1"/>
</dbReference>
<dbReference type="InterPro" id="IPR037062">
    <property type="entry name" value="Malic_N_dom_sf"/>
</dbReference>
<dbReference type="GO" id="GO:0006108">
    <property type="term" value="P:malate metabolic process"/>
    <property type="evidence" value="ECO:0007669"/>
    <property type="project" value="InterPro"/>
</dbReference>
<comment type="cofactor">
    <cofactor evidence="2">
        <name>Mg(2+)</name>
        <dbReference type="ChEBI" id="CHEBI:18420"/>
    </cofactor>
</comment>
<dbReference type="FunFam" id="3.40.50.10380:FF:000003">
    <property type="entry name" value="NADP-dependent malic enzyme"/>
    <property type="match status" value="1"/>
</dbReference>
<proteinExistence type="inferred from homology"/>
<dbReference type="Proteomes" id="UP000198393">
    <property type="component" value="Unassembled WGS sequence"/>
</dbReference>
<feature type="binding site" evidence="9">
    <location>
        <position position="139"/>
    </location>
    <ligand>
        <name>a divalent metal cation</name>
        <dbReference type="ChEBI" id="CHEBI:60240"/>
    </ligand>
</feature>
<dbReference type="FunFam" id="3.40.50.720:FF:000095">
    <property type="entry name" value="NADP-dependent malic enzyme"/>
    <property type="match status" value="1"/>
</dbReference>
<dbReference type="SUPFAM" id="SSF53223">
    <property type="entry name" value="Aminoacid dehydrogenase-like, N-terminal domain"/>
    <property type="match status" value="1"/>
</dbReference>
<dbReference type="SMART" id="SM00919">
    <property type="entry name" value="Malic_M"/>
    <property type="match status" value="1"/>
</dbReference>
<feature type="domain" description="Malic enzyme NAD-binding" evidence="11">
    <location>
        <begin position="165"/>
        <end position="401"/>
    </location>
</feature>
<evidence type="ECO:0000256" key="1">
    <source>
        <dbReference type="ARBA" id="ARBA00001936"/>
    </source>
</evidence>
<dbReference type="Pfam" id="PF01515">
    <property type="entry name" value="PTA_PTB"/>
    <property type="match status" value="1"/>
</dbReference>
<feature type="binding site" evidence="10">
    <location>
        <position position="164"/>
    </location>
    <ligand>
        <name>a divalent metal cation</name>
        <dbReference type="ChEBI" id="CHEBI:60240"/>
    </ligand>
</feature>
<dbReference type="SUPFAM" id="SSF53659">
    <property type="entry name" value="Isocitrate/Isopropylmalate dehydrogenase-like"/>
    <property type="match status" value="1"/>
</dbReference>
<dbReference type="Gene3D" id="3.40.50.720">
    <property type="entry name" value="NAD(P)-binding Rossmann-like Domain"/>
    <property type="match status" value="1"/>
</dbReference>
<dbReference type="InterPro" id="IPR046346">
    <property type="entry name" value="Aminoacid_DH-like_N_sf"/>
</dbReference>
<dbReference type="SMART" id="SM01274">
    <property type="entry name" value="malic"/>
    <property type="match status" value="1"/>
</dbReference>
<dbReference type="InterPro" id="IPR002505">
    <property type="entry name" value="PTA_PTB"/>
</dbReference>
<evidence type="ECO:0000256" key="10">
    <source>
        <dbReference type="PIRSR" id="PIRSR036684-3"/>
    </source>
</evidence>
<comment type="similarity">
    <text evidence="4">In the C-terminal section; belongs to the phosphate acetyltransferase and butyryltransferase family.</text>
</comment>
<evidence type="ECO:0000256" key="8">
    <source>
        <dbReference type="PIRSR" id="PIRSR036684-1"/>
    </source>
</evidence>
<keyword evidence="6" id="KW-0560">Oxidoreductase</keyword>
<name>A0A239IV89_EKHLU</name>
<evidence type="ECO:0000256" key="5">
    <source>
        <dbReference type="ARBA" id="ARBA00022723"/>
    </source>
</evidence>
<dbReference type="RefSeq" id="WP_089356585.1">
    <property type="nucleotide sequence ID" value="NZ_FZPD01000003.1"/>
</dbReference>
<keyword evidence="5 9" id="KW-0479">Metal-binding</keyword>
<evidence type="ECO:0000256" key="2">
    <source>
        <dbReference type="ARBA" id="ARBA00001946"/>
    </source>
</evidence>
<evidence type="ECO:0000256" key="3">
    <source>
        <dbReference type="ARBA" id="ARBA00007686"/>
    </source>
</evidence>
<comment type="similarity">
    <text evidence="3">In the N-terminal section; belongs to the malic enzymes family.</text>
</comment>
<dbReference type="PANTHER" id="PTHR43237:SF4">
    <property type="entry name" value="NADP-DEPENDENT MALIC ENZYME"/>
    <property type="match status" value="1"/>
</dbReference>
<dbReference type="GO" id="GO:0016746">
    <property type="term" value="F:acyltransferase activity"/>
    <property type="evidence" value="ECO:0007669"/>
    <property type="project" value="InterPro"/>
</dbReference>
<dbReference type="EMBL" id="FZPD01000003">
    <property type="protein sequence ID" value="SNS97517.1"/>
    <property type="molecule type" value="Genomic_DNA"/>
</dbReference>
<dbReference type="Pfam" id="PF00390">
    <property type="entry name" value="malic"/>
    <property type="match status" value="1"/>
</dbReference>
<dbReference type="Pfam" id="PF03949">
    <property type="entry name" value="Malic_M"/>
    <property type="match status" value="1"/>
</dbReference>
<dbReference type="InterPro" id="IPR012188">
    <property type="entry name" value="ME_PTA"/>
</dbReference>
<dbReference type="OrthoDB" id="9805787at2"/>
<dbReference type="InterPro" id="IPR042112">
    <property type="entry name" value="P_AcTrfase_dom2"/>
</dbReference>
<dbReference type="GO" id="GO:0051287">
    <property type="term" value="F:NAD binding"/>
    <property type="evidence" value="ECO:0007669"/>
    <property type="project" value="InterPro"/>
</dbReference>
<dbReference type="Gene3D" id="3.40.50.10950">
    <property type="match status" value="1"/>
</dbReference>
<feature type="binding site" evidence="10">
    <location>
        <begin position="78"/>
        <end position="85"/>
    </location>
    <ligand>
        <name>NADP(+)</name>
        <dbReference type="ChEBI" id="CHEBI:58349"/>
    </ligand>
</feature>
<reference evidence="13 14" key="1">
    <citation type="submission" date="2017-06" db="EMBL/GenBank/DDBJ databases">
        <authorList>
            <person name="Kim H.J."/>
            <person name="Triplett B.A."/>
        </authorList>
    </citation>
    <scope>NUCLEOTIDE SEQUENCE [LARGE SCALE GENOMIC DNA]</scope>
    <source>
        <strain evidence="13 14">DSM 19307</strain>
    </source>
</reference>
<dbReference type="AlphaFoldDB" id="A0A239IV89"/>
<dbReference type="InterPro" id="IPR045213">
    <property type="entry name" value="Malic_NAD-bd_bact_type"/>
</dbReference>
<dbReference type="CDD" id="cd05311">
    <property type="entry name" value="NAD_bind_2_malic_enz"/>
    <property type="match status" value="1"/>
</dbReference>
<dbReference type="InterPro" id="IPR042113">
    <property type="entry name" value="P_AcTrfase_dom1"/>
</dbReference>
<accession>A0A239IV89</accession>
<comment type="cofactor">
    <cofactor evidence="1">
        <name>Mn(2+)</name>
        <dbReference type="ChEBI" id="CHEBI:29035"/>
    </cofactor>
</comment>
<protein>
    <submittedName>
        <fullName evidence="13">Allosteric NADP-dependent malic enzyme</fullName>
    </submittedName>
</protein>
<evidence type="ECO:0000256" key="4">
    <source>
        <dbReference type="ARBA" id="ARBA00008756"/>
    </source>
</evidence>
<dbReference type="InterPro" id="IPR012301">
    <property type="entry name" value="Malic_N_dom"/>
</dbReference>
<evidence type="ECO:0000259" key="12">
    <source>
        <dbReference type="SMART" id="SM01274"/>
    </source>
</evidence>
<feature type="active site" description="Proton acceptor" evidence="8">
    <location>
        <position position="96"/>
    </location>
</feature>
<keyword evidence="7" id="KW-0511">Multifunctional enzyme</keyword>
<dbReference type="InterPro" id="IPR036291">
    <property type="entry name" value="NAD(P)-bd_dom_sf"/>
</dbReference>
<dbReference type="PIRSF" id="PIRSF036684">
    <property type="entry name" value="ME_PTA"/>
    <property type="match status" value="1"/>
</dbReference>
<feature type="binding site" evidence="10">
    <location>
        <position position="288"/>
    </location>
    <ligand>
        <name>NADP(+)</name>
        <dbReference type="ChEBI" id="CHEBI:58349"/>
    </ligand>
</feature>